<keyword evidence="2 6" id="KW-0808">Transferase</keyword>
<dbReference type="Pfam" id="PF00294">
    <property type="entry name" value="PfkB"/>
    <property type="match status" value="1"/>
</dbReference>
<dbReference type="PROSITE" id="PS00584">
    <property type="entry name" value="PFKB_KINASES_2"/>
    <property type="match status" value="1"/>
</dbReference>
<dbReference type="Gene3D" id="3.40.1190.20">
    <property type="match status" value="1"/>
</dbReference>
<evidence type="ECO:0000256" key="5">
    <source>
        <dbReference type="ARBA" id="ARBA00022840"/>
    </source>
</evidence>
<accession>A0ABP8QR14</accession>
<keyword evidence="5" id="KW-0067">ATP-binding</keyword>
<keyword evidence="4" id="KW-0418">Kinase</keyword>
<reference evidence="9" key="1">
    <citation type="journal article" date="2019" name="Int. J. Syst. Evol. Microbiol.">
        <title>The Global Catalogue of Microorganisms (GCM) 10K type strain sequencing project: providing services to taxonomists for standard genome sequencing and annotation.</title>
        <authorList>
            <consortium name="The Broad Institute Genomics Platform"/>
            <consortium name="The Broad Institute Genome Sequencing Center for Infectious Disease"/>
            <person name="Wu L."/>
            <person name="Ma J."/>
        </authorList>
    </citation>
    <scope>NUCLEOTIDE SEQUENCE [LARGE SCALE GENOMIC DNA]</scope>
    <source>
        <strain evidence="9">JCM 17933</strain>
    </source>
</reference>
<name>A0ABP8QR14_9ACTN</name>
<gene>
    <name evidence="8" type="ORF">GCM10023191_068410</name>
</gene>
<evidence type="ECO:0000313" key="9">
    <source>
        <dbReference type="Proteomes" id="UP001500503"/>
    </source>
</evidence>
<keyword evidence="3" id="KW-0547">Nucleotide-binding</keyword>
<dbReference type="CDD" id="cd01164">
    <property type="entry name" value="FruK_PfkB_like"/>
    <property type="match status" value="1"/>
</dbReference>
<evidence type="ECO:0000313" key="8">
    <source>
        <dbReference type="EMBL" id="GAA4508524.1"/>
    </source>
</evidence>
<dbReference type="InterPro" id="IPR029056">
    <property type="entry name" value="Ribokinase-like"/>
</dbReference>
<dbReference type="InterPro" id="IPR002173">
    <property type="entry name" value="Carboh/pur_kinase_PfkB_CS"/>
</dbReference>
<feature type="domain" description="Carbohydrate kinase PfkB" evidence="7">
    <location>
        <begin position="12"/>
        <end position="277"/>
    </location>
</feature>
<dbReference type="PROSITE" id="PS00583">
    <property type="entry name" value="PFKB_KINASES_1"/>
    <property type="match status" value="1"/>
</dbReference>
<evidence type="ECO:0000256" key="2">
    <source>
        <dbReference type="ARBA" id="ARBA00022679"/>
    </source>
</evidence>
<dbReference type="EMBL" id="BAABHF010000042">
    <property type="protein sequence ID" value="GAA4508524.1"/>
    <property type="molecule type" value="Genomic_DNA"/>
</dbReference>
<evidence type="ECO:0000256" key="3">
    <source>
        <dbReference type="ARBA" id="ARBA00022741"/>
    </source>
</evidence>
<organism evidence="8 9">
    <name type="scientific">Actinoallomurus oryzae</name>
    <dbReference type="NCBI Taxonomy" id="502180"/>
    <lineage>
        <taxon>Bacteria</taxon>
        <taxon>Bacillati</taxon>
        <taxon>Actinomycetota</taxon>
        <taxon>Actinomycetes</taxon>
        <taxon>Streptosporangiales</taxon>
        <taxon>Thermomonosporaceae</taxon>
        <taxon>Actinoallomurus</taxon>
    </lineage>
</organism>
<evidence type="ECO:0000256" key="4">
    <source>
        <dbReference type="ARBA" id="ARBA00022777"/>
    </source>
</evidence>
<dbReference type="RefSeq" id="WP_345470926.1">
    <property type="nucleotide sequence ID" value="NZ_BAABHF010000042.1"/>
</dbReference>
<comment type="caution">
    <text evidence="8">The sequence shown here is derived from an EMBL/GenBank/DDBJ whole genome shotgun (WGS) entry which is preliminary data.</text>
</comment>
<evidence type="ECO:0000256" key="6">
    <source>
        <dbReference type="PIRNR" id="PIRNR000535"/>
    </source>
</evidence>
<evidence type="ECO:0000256" key="1">
    <source>
        <dbReference type="ARBA" id="ARBA00010688"/>
    </source>
</evidence>
<dbReference type="InterPro" id="IPR017583">
    <property type="entry name" value="Tagatose/fructose_Pkinase"/>
</dbReference>
<protein>
    <submittedName>
        <fullName evidence="8">1-phosphofructokinase family hexose kinase</fullName>
    </submittedName>
</protein>
<dbReference type="Proteomes" id="UP001500503">
    <property type="component" value="Unassembled WGS sequence"/>
</dbReference>
<sequence length="304" mass="30525">MIVTITPNLALDVTYEVTELRPGETNRVDAVHARAGGKGVNVARVLRSLGHDVLVLGLAGGPTGDAVRMELEASGLAHDLVPSAGETRRTVTVVAGGEATMLGEPGPAVAPDEWAALEERVPDADVLVISGSLPPGVDGEAVARLTARLSARGLPVIVDASGEALLRAAPYAWAVKPNAEELAETTGTGDPVAGARMLGAPSVVVSLGADGLLAVTPDGVHRAPPPRRVSGNPTGAGDAVVAALAAGLVAGGAVSWPRLLTDAAALSAAAVLAPLAGSFDRSAYEEFRVRRPSSPDKGRDAAGA</sequence>
<evidence type="ECO:0000259" key="7">
    <source>
        <dbReference type="Pfam" id="PF00294"/>
    </source>
</evidence>
<keyword evidence="9" id="KW-1185">Reference proteome</keyword>
<dbReference type="PANTHER" id="PTHR46566:SF5">
    <property type="entry name" value="1-PHOSPHOFRUCTOKINASE"/>
    <property type="match status" value="1"/>
</dbReference>
<proteinExistence type="inferred from homology"/>
<dbReference type="NCBIfam" id="TIGR03168">
    <property type="entry name" value="1-PFK"/>
    <property type="match status" value="1"/>
</dbReference>
<dbReference type="PIRSF" id="PIRSF000535">
    <property type="entry name" value="1PFK/6PFK/LacC"/>
    <property type="match status" value="1"/>
</dbReference>
<dbReference type="InterPro" id="IPR011611">
    <property type="entry name" value="PfkB_dom"/>
</dbReference>
<dbReference type="SUPFAM" id="SSF53613">
    <property type="entry name" value="Ribokinase-like"/>
    <property type="match status" value="1"/>
</dbReference>
<dbReference type="PANTHER" id="PTHR46566">
    <property type="entry name" value="1-PHOSPHOFRUCTOKINASE-RELATED"/>
    <property type="match status" value="1"/>
</dbReference>
<comment type="similarity">
    <text evidence="1">Belongs to the carbohydrate kinase PfkB family.</text>
</comment>